<proteinExistence type="predicted"/>
<name>A0A383ADL4_9ZZZZ</name>
<gene>
    <name evidence="1" type="ORF">METZ01_LOCUS458537</name>
</gene>
<accession>A0A383ADL4</accession>
<protein>
    <submittedName>
        <fullName evidence="1">Uncharacterized protein</fullName>
    </submittedName>
</protein>
<reference evidence="1" key="1">
    <citation type="submission" date="2018-05" db="EMBL/GenBank/DDBJ databases">
        <authorList>
            <person name="Lanie J.A."/>
            <person name="Ng W.-L."/>
            <person name="Kazmierczak K.M."/>
            <person name="Andrzejewski T.M."/>
            <person name="Davidsen T.M."/>
            <person name="Wayne K.J."/>
            <person name="Tettelin H."/>
            <person name="Glass J.I."/>
            <person name="Rusch D."/>
            <person name="Podicherti R."/>
            <person name="Tsui H.-C.T."/>
            <person name="Winkler M.E."/>
        </authorList>
    </citation>
    <scope>NUCLEOTIDE SEQUENCE</scope>
</reference>
<sequence length="28" mass="3471">MTLRRLKHPEYVITHFLAHYNIDFARVE</sequence>
<feature type="non-terminal residue" evidence="1">
    <location>
        <position position="28"/>
    </location>
</feature>
<dbReference type="EMBL" id="UINC01191179">
    <property type="protein sequence ID" value="SVE05683.1"/>
    <property type="molecule type" value="Genomic_DNA"/>
</dbReference>
<dbReference type="AlphaFoldDB" id="A0A383ADL4"/>
<evidence type="ECO:0000313" key="1">
    <source>
        <dbReference type="EMBL" id="SVE05683.1"/>
    </source>
</evidence>
<organism evidence="1">
    <name type="scientific">marine metagenome</name>
    <dbReference type="NCBI Taxonomy" id="408172"/>
    <lineage>
        <taxon>unclassified sequences</taxon>
        <taxon>metagenomes</taxon>
        <taxon>ecological metagenomes</taxon>
    </lineage>
</organism>